<sequence>MDKKLQGMNRREFLKAGGAGTLALALGSAGLFSFDAKALAQADTEAKRSFGGYGPLVKDPGGLLDLPEGFQYRIISEEGGMMTNGTAVPGAFDGMAAFQGRHNSVVLVRNHELSSNAKYPVIGKNPYDKNAAGGTTTLVVDANRKLVSEVVSSSGTIRNCAGGATPWGTWLTCEETASGEHGYVFEVNPDDPENELSKTPILDMGFFSHEACDVDPATGIVYLTEDASPSFLYRYIPNDRRQQPGALQKGGILQAAAIEEKSNTEAAVFKPGQQFAVVWRDLNPEEAQADAMNKGCIRFSRLEGSHFEGGVFWFDDTSAGEKKLGRIYRYIPSTNSLELFYEASDANLMEMPDNICITPWGDLWFVEDGGGADRLLGITPEREIYTFAANRLNNSELCGPTFSPDGKTLFVNIQSPGITFAIWGPFARNNPGRRRVMSHAEPPSYFAPQMTDKLIGFAEAQGISLLEAAALQRHGVTI</sequence>
<dbReference type="InterPro" id="IPR019546">
    <property type="entry name" value="TAT_signal_bac_arc"/>
</dbReference>
<dbReference type="InterPro" id="IPR006311">
    <property type="entry name" value="TAT_signal"/>
</dbReference>
<evidence type="ECO:0000313" key="2">
    <source>
        <dbReference type="EMBL" id="AFK65303.1"/>
    </source>
</evidence>
<dbReference type="Pfam" id="PF05787">
    <property type="entry name" value="PhoX"/>
    <property type="match status" value="1"/>
</dbReference>
<dbReference type="Pfam" id="PF10518">
    <property type="entry name" value="TAT_signal"/>
    <property type="match status" value="1"/>
</dbReference>
<dbReference type="InterPro" id="IPR008557">
    <property type="entry name" value="PhoX"/>
</dbReference>
<dbReference type="AlphaFoldDB" id="I0BET1"/>
<evidence type="ECO:0000313" key="1">
    <source>
        <dbReference type="EMBL" id="AFH60878.1"/>
    </source>
</evidence>
<reference evidence="2" key="1">
    <citation type="submission" date="2011-07" db="EMBL/GenBank/DDBJ databases">
        <title>Some potential microbial weathering related gene sequences of Bacillus mucilaginosus.</title>
        <authorList>
            <person name="Lian B."/>
            <person name="Xiao B."/>
        </authorList>
    </citation>
    <scope>NUCLEOTIDE SEQUENCE</scope>
    <source>
        <strain evidence="2">K02</strain>
    </source>
</reference>
<dbReference type="KEGG" id="pmw:B2K_09120"/>
<protein>
    <submittedName>
        <fullName evidence="2">Tat pathway signal sequence domain protein</fullName>
    </submittedName>
</protein>
<proteinExistence type="predicted"/>
<dbReference type="OrthoDB" id="9801383at2"/>
<dbReference type="EMBL" id="CP003422">
    <property type="protein sequence ID" value="AFH60878.1"/>
    <property type="molecule type" value="Genomic_DNA"/>
</dbReference>
<dbReference type="PROSITE" id="PS51318">
    <property type="entry name" value="TAT"/>
    <property type="match status" value="1"/>
</dbReference>
<reference evidence="1 3" key="2">
    <citation type="submission" date="2013-06" db="EMBL/GenBank/DDBJ databases">
        <title>Complete genome sequence of Paenibacillus mucilaginosus K02.</title>
        <authorList>
            <person name="Xiao B."/>
            <person name="Sun L."/>
            <person name="Xiao L."/>
            <person name="Lian B."/>
        </authorList>
    </citation>
    <scope>NUCLEOTIDE SEQUENCE [LARGE SCALE GENOMIC DNA]</scope>
    <source>
        <strain evidence="1 3">K02</strain>
    </source>
</reference>
<dbReference type="SUPFAM" id="SSF63829">
    <property type="entry name" value="Calcium-dependent phosphotriesterase"/>
    <property type="match status" value="1"/>
</dbReference>
<dbReference type="PANTHER" id="PTHR35399:SF4">
    <property type="entry name" value="MEMBRANE PROTEIN"/>
    <property type="match status" value="1"/>
</dbReference>
<dbReference type="EMBL" id="JN225109">
    <property type="protein sequence ID" value="AFK65303.1"/>
    <property type="molecule type" value="Genomic_DNA"/>
</dbReference>
<name>I0BET1_9BACL</name>
<accession>I0BET1</accession>
<dbReference type="NCBIfam" id="TIGR01409">
    <property type="entry name" value="TAT_signal_seq"/>
    <property type="match status" value="1"/>
</dbReference>
<dbReference type="PANTHER" id="PTHR35399">
    <property type="entry name" value="SLR8030 PROTEIN"/>
    <property type="match status" value="1"/>
</dbReference>
<dbReference type="Proteomes" id="UP000007392">
    <property type="component" value="Chromosome"/>
</dbReference>
<dbReference type="PATRIC" id="fig|997761.3.peg.1774"/>
<dbReference type="HOGENOM" id="CLU_045986_1_0_9"/>
<organism evidence="1 3">
    <name type="scientific">Paenibacillus mucilaginosus K02</name>
    <dbReference type="NCBI Taxonomy" id="997761"/>
    <lineage>
        <taxon>Bacteria</taxon>
        <taxon>Bacillati</taxon>
        <taxon>Bacillota</taxon>
        <taxon>Bacilli</taxon>
        <taxon>Bacillales</taxon>
        <taxon>Paenibacillaceae</taxon>
        <taxon>Paenibacillus</taxon>
    </lineage>
</organism>
<evidence type="ECO:0000313" key="3">
    <source>
        <dbReference type="Proteomes" id="UP000007392"/>
    </source>
</evidence>
<dbReference type="RefSeq" id="WP_014650062.1">
    <property type="nucleotide sequence ID" value="NC_017672.3"/>
</dbReference>
<gene>
    <name evidence="1" type="ORF">B2K_09120</name>
</gene>